<keyword evidence="1" id="KW-0175">Coiled coil</keyword>
<evidence type="ECO:0000313" key="2">
    <source>
        <dbReference type="EMBL" id="MBT0664314.1"/>
    </source>
</evidence>
<name>A0AAW4L8G2_9BACT</name>
<evidence type="ECO:0000256" key="1">
    <source>
        <dbReference type="SAM" id="Coils"/>
    </source>
</evidence>
<dbReference type="Proteomes" id="UP000811899">
    <property type="component" value="Unassembled WGS sequence"/>
</dbReference>
<dbReference type="AlphaFoldDB" id="A0AAW4L8G2"/>
<reference evidence="2 3" key="1">
    <citation type="submission" date="2021-05" db="EMBL/GenBank/DDBJ databases">
        <title>The draft genome of Geobacter pelophilus DSM 12255.</title>
        <authorList>
            <person name="Xu Z."/>
            <person name="Masuda Y."/>
            <person name="Itoh H."/>
            <person name="Senoo K."/>
        </authorList>
    </citation>
    <scope>NUCLEOTIDE SEQUENCE [LARGE SCALE GENOMIC DNA]</scope>
    <source>
        <strain evidence="2 3">DSM 12255</strain>
    </source>
</reference>
<dbReference type="EMBL" id="JAHCVJ010000003">
    <property type="protein sequence ID" value="MBT0664314.1"/>
    <property type="molecule type" value="Genomic_DNA"/>
</dbReference>
<gene>
    <name evidence="2" type="ORF">KI809_08370</name>
</gene>
<dbReference type="RefSeq" id="WP_214171096.1">
    <property type="nucleotide sequence ID" value="NZ_JAHCVJ010000003.1"/>
</dbReference>
<organism evidence="2 3">
    <name type="scientific">Geoanaerobacter pelophilus</name>
    <dbReference type="NCBI Taxonomy" id="60036"/>
    <lineage>
        <taxon>Bacteria</taxon>
        <taxon>Pseudomonadati</taxon>
        <taxon>Thermodesulfobacteriota</taxon>
        <taxon>Desulfuromonadia</taxon>
        <taxon>Geobacterales</taxon>
        <taxon>Geobacteraceae</taxon>
        <taxon>Geoanaerobacter</taxon>
    </lineage>
</organism>
<evidence type="ECO:0000313" key="3">
    <source>
        <dbReference type="Proteomes" id="UP000811899"/>
    </source>
</evidence>
<feature type="coiled-coil region" evidence="1">
    <location>
        <begin position="16"/>
        <end position="43"/>
    </location>
</feature>
<accession>A0AAW4L8G2</accession>
<sequence length="160" mass="18239">MEWLDAIIADHKIKAKDAGEVAKLEHEKKIKELEQKITATNHAITTLIKPLFEAVEAKLKSEGYATEITTTEREERQTKRKAFEKIALVISRSHSTSNLSDGLEPAFRIMININDGKATVSSRTNTFSEFAERTIRLENLTPTIIEPMLQQYFKEFFAVN</sequence>
<comment type="caution">
    <text evidence="2">The sequence shown here is derived from an EMBL/GenBank/DDBJ whole genome shotgun (WGS) entry which is preliminary data.</text>
</comment>
<proteinExistence type="predicted"/>
<protein>
    <submittedName>
        <fullName evidence="2">Uncharacterized protein</fullName>
    </submittedName>
</protein>
<keyword evidence="3" id="KW-1185">Reference proteome</keyword>